<name>A0ABQ2ZA55_9GAMM</name>
<keyword evidence="3" id="KW-1185">Reference proteome</keyword>
<dbReference type="Proteomes" id="UP000653056">
    <property type="component" value="Unassembled WGS sequence"/>
</dbReference>
<sequence>MSGWIQRLFTRRWQHPDPRIRAQAVARLDPTREEDRHALEQLIDDDDAEIRLKALAKLHDPAWLLERLSAGSDTPQLRLRLIDLLVGRETGITLHERLSLVERLDDTQLLSDIAMQGDNQQLRLAALARLSDEEALVQQACENGIAAVRHAAAERVKSEEGLTRLTRHARRDKNVARLARERLNQLRADAAQVVQAHAERERILQALEQHAQHTWEPLYAGRYRHLQREWEALKNLPSAEQERRYQDACLLCRKTITDHEAQRHVHEVADRQREDAAQTRQSLVEALEESLQGLRLGERLGTQDIDSLRAQKRLLASRWQALSDTHPPEDALRQRYDHALDEYERIGQAWERLGQKAEALQQALAEDDRACLAALHEECAWPDWLPPTPLLERVRNLLHEDSAATSLSHDQRLQAFERDLQELERLLQQGAFKGASRLHQSLRQRAEHLPESRLHPLLGTLKRLGAQLAELRDWRGFVAGPKRNQLCQAITELAADDSIVDAELDRRHRQLVKEWKELGDAAADRELSTRFRAASDRIHERLAPWRETQNRQRERNLEARQALCEQLEALLEQPDPAADPDALRDIRDRAREQWRRHSPVPRDQAEAIGRRFGRIRHGLQALIDRRAQEIASAKRDLIEQARELQTSFHSVGQRAEQIKALQRRWRGLGRAPKGEEQALWREFRTICDAIFASREAERDNRAQRAKAQLDAMQALIDRIDAWQPDTSQDTTLLDQAIAEAESLEPLPQGRRSEGMRRRWSGILRARRGRLERLAVQEEVERWKTLQPLLNAHLTADEAVLMGQEAVDVPSDDTLSGDMIQAHLHRNAARRHPPTDTEVEETLTRLRVHLALLAGARVSPQDDPLRLAIQVERLNNGLGRELTLAEELHGVLREIFATGPISKSLWMREASELDTLLTKLLRLPPS</sequence>
<proteinExistence type="predicted"/>
<dbReference type="Pfam" id="PF03993">
    <property type="entry name" value="DUF349"/>
    <property type="match status" value="3"/>
</dbReference>
<comment type="caution">
    <text evidence="2">The sequence shown here is derived from an EMBL/GenBank/DDBJ whole genome shotgun (WGS) entry which is preliminary data.</text>
</comment>
<evidence type="ECO:0008006" key="4">
    <source>
        <dbReference type="Google" id="ProtNLM"/>
    </source>
</evidence>
<dbReference type="EMBL" id="BMXS01000030">
    <property type="protein sequence ID" value="GGY08244.1"/>
    <property type="molecule type" value="Genomic_DNA"/>
</dbReference>
<dbReference type="InterPro" id="IPR007139">
    <property type="entry name" value="DUF349"/>
</dbReference>
<gene>
    <name evidence="2" type="ORF">GCM10007160_39590</name>
</gene>
<keyword evidence="1" id="KW-0175">Coiled coil</keyword>
<feature type="coiled-coil region" evidence="1">
    <location>
        <begin position="406"/>
        <end position="433"/>
    </location>
</feature>
<reference evidence="3" key="1">
    <citation type="journal article" date="2019" name="Int. J. Syst. Evol. Microbiol.">
        <title>The Global Catalogue of Microorganisms (GCM) 10K type strain sequencing project: providing services to taxonomists for standard genome sequencing and annotation.</title>
        <authorList>
            <consortium name="The Broad Institute Genomics Platform"/>
            <consortium name="The Broad Institute Genome Sequencing Center for Infectious Disease"/>
            <person name="Wu L."/>
            <person name="Ma J."/>
        </authorList>
    </citation>
    <scope>NUCLEOTIDE SEQUENCE [LARGE SCALE GENOMIC DNA]</scope>
    <source>
        <strain evidence="3">KCTC 22228</strain>
    </source>
</reference>
<evidence type="ECO:0000256" key="1">
    <source>
        <dbReference type="SAM" id="Coils"/>
    </source>
</evidence>
<accession>A0ABQ2ZA55</accession>
<evidence type="ECO:0000313" key="3">
    <source>
        <dbReference type="Proteomes" id="UP000653056"/>
    </source>
</evidence>
<evidence type="ECO:0000313" key="2">
    <source>
        <dbReference type="EMBL" id="GGY08244.1"/>
    </source>
</evidence>
<dbReference type="RefSeq" id="WP_189472344.1">
    <property type="nucleotide sequence ID" value="NZ_BMXS01000030.1"/>
</dbReference>
<protein>
    <recommendedName>
        <fullName evidence="4">DUF349 domain-containing protein</fullName>
    </recommendedName>
</protein>
<organism evidence="2 3">
    <name type="scientific">Litchfieldella qijiaojingensis</name>
    <dbReference type="NCBI Taxonomy" id="980347"/>
    <lineage>
        <taxon>Bacteria</taxon>
        <taxon>Pseudomonadati</taxon>
        <taxon>Pseudomonadota</taxon>
        <taxon>Gammaproteobacteria</taxon>
        <taxon>Oceanospirillales</taxon>
        <taxon>Halomonadaceae</taxon>
        <taxon>Litchfieldella</taxon>
    </lineage>
</organism>